<evidence type="ECO:0000256" key="4">
    <source>
        <dbReference type="ARBA" id="ARBA00022729"/>
    </source>
</evidence>
<dbReference type="EMBL" id="CP101620">
    <property type="protein sequence ID" value="UTY40000.1"/>
    <property type="molecule type" value="Genomic_DNA"/>
</dbReference>
<protein>
    <submittedName>
        <fullName evidence="7">Peptide ABC transporter substrate-binding protein</fullName>
    </submittedName>
</protein>
<dbReference type="Gene3D" id="3.40.190.10">
    <property type="entry name" value="Periplasmic binding protein-like II"/>
    <property type="match status" value="1"/>
</dbReference>
<gene>
    <name evidence="7" type="ORF">NMU03_04125</name>
</gene>
<feature type="chain" id="PRO_5046761434" evidence="5">
    <location>
        <begin position="18"/>
        <end position="552"/>
    </location>
</feature>
<proteinExistence type="inferred from homology"/>
<keyword evidence="3" id="KW-0813">Transport</keyword>
<evidence type="ECO:0000256" key="2">
    <source>
        <dbReference type="ARBA" id="ARBA00005695"/>
    </source>
</evidence>
<evidence type="ECO:0000259" key="6">
    <source>
        <dbReference type="Pfam" id="PF00496"/>
    </source>
</evidence>
<dbReference type="PROSITE" id="PS51257">
    <property type="entry name" value="PROKAR_LIPOPROTEIN"/>
    <property type="match status" value="1"/>
</dbReference>
<dbReference type="SUPFAM" id="SSF53850">
    <property type="entry name" value="Periplasmic binding protein-like II"/>
    <property type="match status" value="1"/>
</dbReference>
<evidence type="ECO:0000256" key="1">
    <source>
        <dbReference type="ARBA" id="ARBA00004196"/>
    </source>
</evidence>
<dbReference type="InterPro" id="IPR039424">
    <property type="entry name" value="SBP_5"/>
</dbReference>
<keyword evidence="8" id="KW-1185">Reference proteome</keyword>
<sequence length="552" mass="61704">MKRNWFAKFATSLVCLAMLVGCGGGGNSESGSGTKAVTVNLGTEPPEMLSFMTTDSTSGNVLRHTMETLITLDGNDEPIPGVAKEVPTKENGGISEDGLTITFNLNPEAKWQDGTQVKASDFEYAWDQLFNVENGAGYATTWAPLIVGAQDIYDAKNDAEREAALAKKGYKADDEAGTFTVQLTKPYAYFVSLMSFYSFAPLNKDAYEKAGGVTKYGTDMDKFLGNGPYKFKEWNHEDSIVLEKNENYWNKDEIKIDQITFRMISDTNTALNEFENGSIDMIGLTGEQASNLKDQGKDVQTYVDGGSWYFLFNTTQKPYDNAKVRRALTLGVDAEGYIENIRKDASKVATAFTTEAVSKGEFTESLGNLYPRSTDYTEAKKLLEEGLAEEGMKLEDFTLTLLGDEGDDAQRMYAYFQEEWQKNLGITVKVDQVTFKTRIERMNTQDFDIVFAGWSPDYNDPKSYLEIVQSDNGNNNGKYSNKEYDALLEKADSETDTTKRTEYLKQAEELFAEECPVGPVFHRATSYICSDRLVGIQRTAYKQIDLRFADVK</sequence>
<dbReference type="PANTHER" id="PTHR30290:SF10">
    <property type="entry name" value="PERIPLASMIC OLIGOPEPTIDE-BINDING PROTEIN-RELATED"/>
    <property type="match status" value="1"/>
</dbReference>
<dbReference type="InterPro" id="IPR030678">
    <property type="entry name" value="Peptide/Ni-bd"/>
</dbReference>
<dbReference type="InterPro" id="IPR000914">
    <property type="entry name" value="SBP_5_dom"/>
</dbReference>
<dbReference type="Gene3D" id="3.90.76.10">
    <property type="entry name" value="Dipeptide-binding Protein, Domain 1"/>
    <property type="match status" value="1"/>
</dbReference>
<dbReference type="Gene3D" id="3.10.105.10">
    <property type="entry name" value="Dipeptide-binding Protein, Domain 3"/>
    <property type="match status" value="1"/>
</dbReference>
<evidence type="ECO:0000313" key="8">
    <source>
        <dbReference type="Proteomes" id="UP001060112"/>
    </source>
</evidence>
<evidence type="ECO:0000313" key="7">
    <source>
        <dbReference type="EMBL" id="UTY40000.1"/>
    </source>
</evidence>
<dbReference type="Pfam" id="PF00496">
    <property type="entry name" value="SBP_bac_5"/>
    <property type="match status" value="1"/>
</dbReference>
<reference evidence="7" key="1">
    <citation type="submission" date="2022-07" db="EMBL/GenBank/DDBJ databases">
        <title>Faecal culturing of patients with breast cancer.</title>
        <authorList>
            <person name="Teng N.M.Y."/>
            <person name="Kiu R."/>
            <person name="Evans R."/>
            <person name="Baker D.J."/>
            <person name="Zenner C."/>
            <person name="Robinson S.D."/>
            <person name="Hall L.J."/>
        </authorList>
    </citation>
    <scope>NUCLEOTIDE SEQUENCE</scope>
    <source>
        <strain evidence="7">LH1062</strain>
    </source>
</reference>
<comment type="subcellular location">
    <subcellularLocation>
        <location evidence="1">Cell envelope</location>
    </subcellularLocation>
</comment>
<feature type="signal peptide" evidence="5">
    <location>
        <begin position="1"/>
        <end position="17"/>
    </location>
</feature>
<evidence type="ECO:0000256" key="3">
    <source>
        <dbReference type="ARBA" id="ARBA00022448"/>
    </source>
</evidence>
<dbReference type="PIRSF" id="PIRSF002741">
    <property type="entry name" value="MppA"/>
    <property type="match status" value="1"/>
</dbReference>
<organism evidence="7 8">
    <name type="scientific">Allocoprobacillus halotolerans</name>
    <dbReference type="NCBI Taxonomy" id="2944914"/>
    <lineage>
        <taxon>Bacteria</taxon>
        <taxon>Bacillati</taxon>
        <taxon>Bacillota</taxon>
        <taxon>Erysipelotrichia</taxon>
        <taxon>Erysipelotrichales</taxon>
        <taxon>Erysipelotrichaceae</taxon>
        <taxon>Allocoprobacillus</taxon>
    </lineage>
</organism>
<feature type="domain" description="Solute-binding protein family 5" evidence="6">
    <location>
        <begin position="77"/>
        <end position="475"/>
    </location>
</feature>
<dbReference type="RefSeq" id="WP_290141437.1">
    <property type="nucleotide sequence ID" value="NZ_CP101620.1"/>
</dbReference>
<comment type="similarity">
    <text evidence="2">Belongs to the bacterial solute-binding protein 5 family.</text>
</comment>
<dbReference type="CDD" id="cd08504">
    <property type="entry name" value="PBP2_OppA"/>
    <property type="match status" value="1"/>
</dbReference>
<dbReference type="PANTHER" id="PTHR30290">
    <property type="entry name" value="PERIPLASMIC BINDING COMPONENT OF ABC TRANSPORTER"/>
    <property type="match status" value="1"/>
</dbReference>
<keyword evidence="4 5" id="KW-0732">Signal</keyword>
<accession>A0ABY5I4V8</accession>
<name>A0ABY5I4V8_9FIRM</name>
<dbReference type="Proteomes" id="UP001060112">
    <property type="component" value="Chromosome"/>
</dbReference>
<evidence type="ECO:0000256" key="5">
    <source>
        <dbReference type="SAM" id="SignalP"/>
    </source>
</evidence>